<dbReference type="RefSeq" id="WP_350935074.1">
    <property type="nucleotide sequence ID" value="NZ_JAYWLC010000002.1"/>
</dbReference>
<dbReference type="EMBL" id="JAYWLC010000002">
    <property type="protein sequence ID" value="MER5170982.1"/>
    <property type="molecule type" value="Genomic_DNA"/>
</dbReference>
<dbReference type="InterPro" id="IPR000594">
    <property type="entry name" value="ThiF_NAD_FAD-bd"/>
</dbReference>
<evidence type="ECO:0000313" key="2">
    <source>
        <dbReference type="EMBL" id="MER5170982.1"/>
    </source>
</evidence>
<dbReference type="PANTHER" id="PTHR10953">
    <property type="entry name" value="UBIQUITIN-ACTIVATING ENZYME E1"/>
    <property type="match status" value="1"/>
</dbReference>
<evidence type="ECO:0000313" key="3">
    <source>
        <dbReference type="Proteomes" id="UP001438953"/>
    </source>
</evidence>
<dbReference type="CDD" id="cd00757">
    <property type="entry name" value="ThiF_MoeB_HesA_family"/>
    <property type="match status" value="1"/>
</dbReference>
<dbReference type="SUPFAM" id="SSF69572">
    <property type="entry name" value="Activating enzymes of the ubiquitin-like proteins"/>
    <property type="match status" value="1"/>
</dbReference>
<organism evidence="2 3">
    <name type="scientific">Thioclava kandeliae</name>
    <dbReference type="NCBI Taxonomy" id="3070818"/>
    <lineage>
        <taxon>Bacteria</taxon>
        <taxon>Pseudomonadati</taxon>
        <taxon>Pseudomonadota</taxon>
        <taxon>Alphaproteobacteria</taxon>
        <taxon>Rhodobacterales</taxon>
        <taxon>Paracoccaceae</taxon>
        <taxon>Thioclava</taxon>
    </lineage>
</organism>
<dbReference type="InterPro" id="IPR045886">
    <property type="entry name" value="ThiF/MoeB/HesA"/>
</dbReference>
<dbReference type="NCBIfam" id="NF004281">
    <property type="entry name" value="PRK05690.1"/>
    <property type="match status" value="1"/>
</dbReference>
<evidence type="ECO:0000259" key="1">
    <source>
        <dbReference type="Pfam" id="PF00899"/>
    </source>
</evidence>
<comment type="caution">
    <text evidence="2">The sequence shown here is derived from an EMBL/GenBank/DDBJ whole genome shotgun (WGS) entry which is preliminary data.</text>
</comment>
<dbReference type="Pfam" id="PF00899">
    <property type="entry name" value="ThiF"/>
    <property type="match status" value="1"/>
</dbReference>
<dbReference type="Gene3D" id="3.40.50.720">
    <property type="entry name" value="NAD(P)-binding Rossmann-like Domain"/>
    <property type="match status" value="1"/>
</dbReference>
<reference evidence="2 3" key="1">
    <citation type="submission" date="2024-06" db="EMBL/GenBank/DDBJ databases">
        <title>Thioclava kandeliae sp. nov. from a rhizosphere soil sample of Kandelia candel in a mangrove.</title>
        <authorList>
            <person name="Mu T."/>
        </authorList>
    </citation>
    <scope>NUCLEOTIDE SEQUENCE [LARGE SCALE GENOMIC DNA]</scope>
    <source>
        <strain evidence="2 3">CPCC 100088</strain>
    </source>
</reference>
<keyword evidence="3" id="KW-1185">Reference proteome</keyword>
<dbReference type="PANTHER" id="PTHR10953:SF102">
    <property type="entry name" value="ADENYLYLTRANSFERASE AND SULFURTRANSFERASE MOCS3"/>
    <property type="match status" value="1"/>
</dbReference>
<gene>
    <name evidence="2" type="ORF">VSX56_04265</name>
</gene>
<protein>
    <submittedName>
        <fullName evidence="2">HesA/MoeB/ThiF family protein</fullName>
    </submittedName>
</protein>
<dbReference type="Proteomes" id="UP001438953">
    <property type="component" value="Unassembled WGS sequence"/>
</dbReference>
<sequence>MTGLSDRELERYMRHILLREVGGTGQRRLKEAHVVVVGAGGLGVPVLMYLAAAGVGRITVIDDDLVSRSNLQRQVIYTEADIGQPKVGVAARWLAAQNPDVEILPVEARLTPDMATDMFGTCQLVVDGCDNFPTRYMVNQACVTARVPLLSGAITQWEGQLSLYDPARDAPCFACIFPEAPAEGLAPTCAEAGVIGALPGVVGAQMAAEAIKEITGAGQSLRGRLQLIDMLWGENRRISLARRADCAVCGGNHPPV</sequence>
<accession>A0ABV1SDH8</accession>
<proteinExistence type="predicted"/>
<feature type="domain" description="THIF-type NAD/FAD binding fold" evidence="1">
    <location>
        <begin position="12"/>
        <end position="246"/>
    </location>
</feature>
<name>A0ABV1SDH8_9RHOB</name>
<dbReference type="InterPro" id="IPR035985">
    <property type="entry name" value="Ubiquitin-activating_enz"/>
</dbReference>